<comment type="caution">
    <text evidence="1">The sequence shown here is derived from an EMBL/GenBank/DDBJ whole genome shotgun (WGS) entry which is preliminary data.</text>
</comment>
<dbReference type="AlphaFoldDB" id="A0A1B6NU24"/>
<protein>
    <submittedName>
        <fullName evidence="1">Uncharacterized protein</fullName>
    </submittedName>
</protein>
<sequence>MPTSSPIASSRPYHCIKLRLLRLRLIAPPRHALNRYCAVIR</sequence>
<evidence type="ECO:0000313" key="1">
    <source>
        <dbReference type="EMBL" id="KTF06964.1"/>
    </source>
</evidence>
<reference evidence="1" key="1">
    <citation type="submission" date="2013-11" db="EMBL/GenBank/DDBJ databases">
        <title>Microbial diversity, functional groups and degradation webs in Northern and Southern Mediterranean and Red Sea marine crude oil polluted sites.</title>
        <authorList>
            <person name="Daffonchio D."/>
            <person name="Mapelli F."/>
            <person name="Ferrer M."/>
            <person name="Richter M."/>
            <person name="Cherif A."/>
            <person name="Malkawi H.I."/>
            <person name="Yakimov M.M."/>
            <person name="Abdel-Fattah Y.R."/>
            <person name="Blaghen M."/>
            <person name="Golyshin P.N."/>
            <person name="Kalogerakis N."/>
            <person name="Boon N."/>
            <person name="Magagnini M."/>
            <person name="Fava F."/>
        </authorList>
    </citation>
    <scope>NUCLEOTIDE SEQUENCE</scope>
</reference>
<name>A0A1B6NU24_9ZZZZ</name>
<accession>A0A1B6NU24</accession>
<organism evidence="1">
    <name type="scientific">marine sediment metagenome</name>
    <dbReference type="NCBI Taxonomy" id="412755"/>
    <lineage>
        <taxon>unclassified sequences</taxon>
        <taxon>metagenomes</taxon>
        <taxon>ecological metagenomes</taxon>
    </lineage>
</organism>
<gene>
    <name evidence="1" type="ORF">MGSAQ_001541</name>
</gene>
<dbReference type="EMBL" id="AYSL01000835">
    <property type="protein sequence ID" value="KTF06964.1"/>
    <property type="molecule type" value="Genomic_DNA"/>
</dbReference>
<proteinExistence type="predicted"/>